<keyword evidence="2" id="KW-1185">Reference proteome</keyword>
<evidence type="ECO:0000313" key="2">
    <source>
        <dbReference type="Proteomes" id="UP001302126"/>
    </source>
</evidence>
<dbReference type="Proteomes" id="UP001302126">
    <property type="component" value="Unassembled WGS sequence"/>
</dbReference>
<accession>A0AAN6WKG4</accession>
<gene>
    <name evidence="1" type="ORF">QBC35DRAFT_508327</name>
</gene>
<reference evidence="1" key="1">
    <citation type="journal article" date="2023" name="Mol. Phylogenet. Evol.">
        <title>Genome-scale phylogeny and comparative genomics of the fungal order Sordariales.</title>
        <authorList>
            <person name="Hensen N."/>
            <person name="Bonometti L."/>
            <person name="Westerberg I."/>
            <person name="Brannstrom I.O."/>
            <person name="Guillou S."/>
            <person name="Cros-Aarteil S."/>
            <person name="Calhoun S."/>
            <person name="Haridas S."/>
            <person name="Kuo A."/>
            <person name="Mondo S."/>
            <person name="Pangilinan J."/>
            <person name="Riley R."/>
            <person name="LaButti K."/>
            <person name="Andreopoulos B."/>
            <person name="Lipzen A."/>
            <person name="Chen C."/>
            <person name="Yan M."/>
            <person name="Daum C."/>
            <person name="Ng V."/>
            <person name="Clum A."/>
            <person name="Steindorff A."/>
            <person name="Ohm R.A."/>
            <person name="Martin F."/>
            <person name="Silar P."/>
            <person name="Natvig D.O."/>
            <person name="Lalanne C."/>
            <person name="Gautier V."/>
            <person name="Ament-Velasquez S.L."/>
            <person name="Kruys A."/>
            <person name="Hutchinson M.I."/>
            <person name="Powell A.J."/>
            <person name="Barry K."/>
            <person name="Miller A.N."/>
            <person name="Grigoriev I.V."/>
            <person name="Debuchy R."/>
            <person name="Gladieux P."/>
            <person name="Hiltunen Thoren M."/>
            <person name="Johannesson H."/>
        </authorList>
    </citation>
    <scope>NUCLEOTIDE SEQUENCE</scope>
    <source>
        <strain evidence="1">PSN309</strain>
    </source>
</reference>
<proteinExistence type="predicted"/>
<sequence>MAEPLGIVSLVLQAITSIDKVATLFSRVQNAPKEVRLLKILLSGIAHDFEHLNSEATNNGLLNIPPEAVEEIKEQLRECRAYLDNYYAIFSSTGAFGSVRRVFWSGTRSMDLDRHRANIQVMYTVFILPRLSTARAHCAHCPSNAVQHPQISAPPPPSRRSNHNASFSSTLVAQFSDHISELAIAPDGSAQSVRGTVVDEISAIEADATNLDASFTKLKVVLQLGSKVPVGHRSLNIEGVQVMDQGERFTILRFRCNGGSIRIKHLVPSDAIPFTTGKDSQEVTFLTVHTMTVIDDDGHHVYQIDRPVYRFSELQGRRTFQEFSRGRQLLGEFEASDITDFKGSARTCLSRCQVIQIWSSQESRCFEPTVTMAFLVTTEKQGQPHFYHAEWRVNDFDPQVALIKGPKSRKLKTAVLQRRSLTQSSTGSRQGLSITLEDEVEAESFTRMLETHIDPAGLLPAFSFQSKSSSTTLSSGRSIYNLFLK</sequence>
<name>A0AAN6WKG4_9PEZI</name>
<protein>
    <submittedName>
        <fullName evidence="1">Uncharacterized protein</fullName>
    </submittedName>
</protein>
<dbReference type="EMBL" id="MU864561">
    <property type="protein sequence ID" value="KAK4183283.1"/>
    <property type="molecule type" value="Genomic_DNA"/>
</dbReference>
<organism evidence="1 2">
    <name type="scientific">Podospora australis</name>
    <dbReference type="NCBI Taxonomy" id="1536484"/>
    <lineage>
        <taxon>Eukaryota</taxon>
        <taxon>Fungi</taxon>
        <taxon>Dikarya</taxon>
        <taxon>Ascomycota</taxon>
        <taxon>Pezizomycotina</taxon>
        <taxon>Sordariomycetes</taxon>
        <taxon>Sordariomycetidae</taxon>
        <taxon>Sordariales</taxon>
        <taxon>Podosporaceae</taxon>
        <taxon>Podospora</taxon>
    </lineage>
</organism>
<dbReference type="AlphaFoldDB" id="A0AAN6WKG4"/>
<comment type="caution">
    <text evidence="1">The sequence shown here is derived from an EMBL/GenBank/DDBJ whole genome shotgun (WGS) entry which is preliminary data.</text>
</comment>
<evidence type="ECO:0000313" key="1">
    <source>
        <dbReference type="EMBL" id="KAK4183283.1"/>
    </source>
</evidence>
<reference evidence="1" key="2">
    <citation type="submission" date="2023-05" db="EMBL/GenBank/DDBJ databases">
        <authorList>
            <consortium name="Lawrence Berkeley National Laboratory"/>
            <person name="Steindorff A."/>
            <person name="Hensen N."/>
            <person name="Bonometti L."/>
            <person name="Westerberg I."/>
            <person name="Brannstrom I.O."/>
            <person name="Guillou S."/>
            <person name="Cros-Aarteil S."/>
            <person name="Calhoun S."/>
            <person name="Haridas S."/>
            <person name="Kuo A."/>
            <person name="Mondo S."/>
            <person name="Pangilinan J."/>
            <person name="Riley R."/>
            <person name="Labutti K."/>
            <person name="Andreopoulos B."/>
            <person name="Lipzen A."/>
            <person name="Chen C."/>
            <person name="Yanf M."/>
            <person name="Daum C."/>
            <person name="Ng V."/>
            <person name="Clum A."/>
            <person name="Ohm R."/>
            <person name="Martin F."/>
            <person name="Silar P."/>
            <person name="Natvig D."/>
            <person name="Lalanne C."/>
            <person name="Gautier V."/>
            <person name="Ament-Velasquez S.L."/>
            <person name="Kruys A."/>
            <person name="Hutchinson M.I."/>
            <person name="Powell A.J."/>
            <person name="Barry K."/>
            <person name="Miller A.N."/>
            <person name="Grigoriev I.V."/>
            <person name="Debuchy R."/>
            <person name="Gladieux P."/>
            <person name="Thoren M.H."/>
            <person name="Johannesson H."/>
        </authorList>
    </citation>
    <scope>NUCLEOTIDE SEQUENCE</scope>
    <source>
        <strain evidence="1">PSN309</strain>
    </source>
</reference>